<name>A0AAW4NLT5_9BACT</name>
<dbReference type="PANTHER" id="PTHR43179:SF12">
    <property type="entry name" value="GALACTOFURANOSYLTRANSFERASE GLFT2"/>
    <property type="match status" value="1"/>
</dbReference>
<evidence type="ECO:0000313" key="5">
    <source>
        <dbReference type="EMBL" id="MBW4864462.1"/>
    </source>
</evidence>
<protein>
    <submittedName>
        <fullName evidence="5">Glycosyltransferase family 2 protein</fullName>
    </submittedName>
</protein>
<evidence type="ECO:0000256" key="3">
    <source>
        <dbReference type="ARBA" id="ARBA00022679"/>
    </source>
</evidence>
<organism evidence="5 6">
    <name type="scientific">Segatella salivae</name>
    <dbReference type="NCBI Taxonomy" id="228604"/>
    <lineage>
        <taxon>Bacteria</taxon>
        <taxon>Pseudomonadati</taxon>
        <taxon>Bacteroidota</taxon>
        <taxon>Bacteroidia</taxon>
        <taxon>Bacteroidales</taxon>
        <taxon>Prevotellaceae</taxon>
        <taxon>Segatella</taxon>
    </lineage>
</organism>
<dbReference type="SUPFAM" id="SSF53448">
    <property type="entry name" value="Nucleotide-diphospho-sugar transferases"/>
    <property type="match status" value="1"/>
</dbReference>
<comment type="caution">
    <text evidence="5">The sequence shown here is derived from an EMBL/GenBank/DDBJ whole genome shotgun (WGS) entry which is preliminary data.</text>
</comment>
<dbReference type="GO" id="GO:0016757">
    <property type="term" value="F:glycosyltransferase activity"/>
    <property type="evidence" value="ECO:0007669"/>
    <property type="project" value="UniProtKB-KW"/>
</dbReference>
<comment type="similarity">
    <text evidence="1">Belongs to the glycosyltransferase 2 family.</text>
</comment>
<evidence type="ECO:0000256" key="2">
    <source>
        <dbReference type="ARBA" id="ARBA00022676"/>
    </source>
</evidence>
<reference evidence="5" key="1">
    <citation type="submission" date="2021-07" db="EMBL/GenBank/DDBJ databases">
        <title>Genomic diversity and antimicrobial resistance of Prevotella spp. isolated from chronic lung disease airways.</title>
        <authorList>
            <person name="Webb K.A."/>
            <person name="Olagoke O.S."/>
            <person name="Baird T."/>
            <person name="Neill J."/>
            <person name="Pham A."/>
            <person name="Wells T.J."/>
            <person name="Ramsay K.A."/>
            <person name="Bell S.C."/>
            <person name="Sarovich D.S."/>
            <person name="Price E.P."/>
        </authorList>
    </citation>
    <scope>NUCLEOTIDE SEQUENCE</scope>
    <source>
        <strain evidence="5">SCHI0047.S.3</strain>
    </source>
</reference>
<proteinExistence type="inferred from homology"/>
<dbReference type="Gene3D" id="3.90.550.10">
    <property type="entry name" value="Spore Coat Polysaccharide Biosynthesis Protein SpsA, Chain A"/>
    <property type="match status" value="1"/>
</dbReference>
<evidence type="ECO:0000256" key="1">
    <source>
        <dbReference type="ARBA" id="ARBA00006739"/>
    </source>
</evidence>
<feature type="domain" description="Glycosyltransferase 2-like" evidence="4">
    <location>
        <begin position="5"/>
        <end position="114"/>
    </location>
</feature>
<dbReference type="PANTHER" id="PTHR43179">
    <property type="entry name" value="RHAMNOSYLTRANSFERASE WBBL"/>
    <property type="match status" value="1"/>
</dbReference>
<dbReference type="RefSeq" id="WP_007133712.1">
    <property type="nucleotide sequence ID" value="NZ_CABKPN010000001.1"/>
</dbReference>
<gene>
    <name evidence="5" type="ORF">KZY68_00165</name>
</gene>
<dbReference type="InterPro" id="IPR029044">
    <property type="entry name" value="Nucleotide-diphossugar_trans"/>
</dbReference>
<dbReference type="Pfam" id="PF00535">
    <property type="entry name" value="Glycos_transf_2"/>
    <property type="match status" value="1"/>
</dbReference>
<dbReference type="CDD" id="cd04186">
    <property type="entry name" value="GT_2_like_c"/>
    <property type="match status" value="1"/>
</dbReference>
<dbReference type="EMBL" id="JAHXRF010000001">
    <property type="protein sequence ID" value="MBW4864462.1"/>
    <property type="molecule type" value="Genomic_DNA"/>
</dbReference>
<sequence length="342" mass="40174">MKLAIVILNWNGKKMLEQYLPSVIKYSSNYADIFVADNASTDDSIKILESKFPEIKIIALNKNFGFAEGYNQALKEIEAEYFLLLNSDVRVTENWLVPLIDYMDKHPDVAACQPKLLSIHHPNEFEYAGAAGGFVDKFGYPFCRGRIFDIIEEDNGQYDSIIDIMWATGACLFIRSKDFWDAGAFDGRFFAHNEEIDLCWRLRLKGKRIVCIPYSKVYHVGGGTLPKKNPMKTFLNFRNNLTMLYKNLPDKELKQVMRIRYFLDYLAAWQTLIFNRNIDDFKAIYKARKAFKKWRHAFDEDRKSIQQQRVNEQINERKNFSILSQFYIHGRRTYNTIMDFCK</sequence>
<dbReference type="Proteomes" id="UP001196873">
    <property type="component" value="Unassembled WGS sequence"/>
</dbReference>
<keyword evidence="3" id="KW-0808">Transferase</keyword>
<accession>A0AAW4NLT5</accession>
<evidence type="ECO:0000259" key="4">
    <source>
        <dbReference type="Pfam" id="PF00535"/>
    </source>
</evidence>
<evidence type="ECO:0000313" key="6">
    <source>
        <dbReference type="Proteomes" id="UP001196873"/>
    </source>
</evidence>
<keyword evidence="2" id="KW-0328">Glycosyltransferase</keyword>
<dbReference type="InterPro" id="IPR001173">
    <property type="entry name" value="Glyco_trans_2-like"/>
</dbReference>
<dbReference type="AlphaFoldDB" id="A0AAW4NLT5"/>